<dbReference type="InterPro" id="IPR045679">
    <property type="entry name" value="DUF6199"/>
</dbReference>
<dbReference type="Pfam" id="PF19701">
    <property type="entry name" value="DUF6199"/>
    <property type="match status" value="1"/>
</dbReference>
<gene>
    <name evidence="2" type="ORF">DXD79_08290</name>
</gene>
<dbReference type="AlphaFoldDB" id="A0A374PAQ6"/>
<name>A0A374PAQ6_9FIRM</name>
<accession>A0A374PAQ6</accession>
<comment type="caution">
    <text evidence="2">The sequence shown here is derived from an EMBL/GenBank/DDBJ whole genome shotgun (WGS) entry which is preliminary data.</text>
</comment>
<reference evidence="2 3" key="1">
    <citation type="submission" date="2018-08" db="EMBL/GenBank/DDBJ databases">
        <title>A genome reference for cultivated species of the human gut microbiota.</title>
        <authorList>
            <person name="Zou Y."/>
            <person name="Xue W."/>
            <person name="Luo G."/>
        </authorList>
    </citation>
    <scope>NUCLEOTIDE SEQUENCE [LARGE SCALE GENOMIC DNA]</scope>
    <source>
        <strain evidence="2 3">TM09-12</strain>
    </source>
</reference>
<evidence type="ECO:0000313" key="2">
    <source>
        <dbReference type="EMBL" id="RGJ05996.1"/>
    </source>
</evidence>
<evidence type="ECO:0000259" key="1">
    <source>
        <dbReference type="Pfam" id="PF19701"/>
    </source>
</evidence>
<organism evidence="2 3">
    <name type="scientific">Hungatella hathewayi</name>
    <dbReference type="NCBI Taxonomy" id="154046"/>
    <lineage>
        <taxon>Bacteria</taxon>
        <taxon>Bacillati</taxon>
        <taxon>Bacillota</taxon>
        <taxon>Clostridia</taxon>
        <taxon>Lachnospirales</taxon>
        <taxon>Lachnospiraceae</taxon>
        <taxon>Hungatella</taxon>
    </lineage>
</organism>
<feature type="domain" description="DUF6199" evidence="1">
    <location>
        <begin position="5"/>
        <end position="56"/>
    </location>
</feature>
<dbReference type="EMBL" id="QSON01000003">
    <property type="protein sequence ID" value="RGJ05996.1"/>
    <property type="molecule type" value="Genomic_DNA"/>
</dbReference>
<dbReference type="Proteomes" id="UP000263014">
    <property type="component" value="Unassembled WGS sequence"/>
</dbReference>
<sequence length="65" mass="7625">MAIYIIVSIVLLLDIINPRILWYIDFWKHNGDKPEPSGTYILLNRIFAFIGLVVLWSVYFTRLGL</sequence>
<evidence type="ECO:0000313" key="3">
    <source>
        <dbReference type="Proteomes" id="UP000263014"/>
    </source>
</evidence>
<proteinExistence type="predicted"/>
<protein>
    <recommendedName>
        <fullName evidence="1">DUF6199 domain-containing protein</fullName>
    </recommendedName>
</protein>